<dbReference type="EMBL" id="NAEP01000056">
    <property type="protein sequence ID" value="PDQ34372.1"/>
    <property type="molecule type" value="Genomic_DNA"/>
</dbReference>
<evidence type="ECO:0000313" key="2">
    <source>
        <dbReference type="EMBL" id="PDQ34372.1"/>
    </source>
</evidence>
<comment type="caution">
    <text evidence="2">The sequence shown here is derived from an EMBL/GenBank/DDBJ whole genome shotgun (WGS) entry which is preliminary data.</text>
</comment>
<accession>A0A2A6FNA7</accession>
<dbReference type="AlphaFoldDB" id="A0A2A6FNA7"/>
<evidence type="ECO:0000313" key="3">
    <source>
        <dbReference type="Proteomes" id="UP000219994"/>
    </source>
</evidence>
<evidence type="ECO:0000256" key="1">
    <source>
        <dbReference type="SAM" id="MobiDB-lite"/>
    </source>
</evidence>
<dbReference type="Proteomes" id="UP000219994">
    <property type="component" value="Unassembled WGS sequence"/>
</dbReference>
<protein>
    <submittedName>
        <fullName evidence="2">Uncharacterized protein</fullName>
    </submittedName>
</protein>
<name>A0A2A6FNA7_9MICO</name>
<organism evidence="2 3">
    <name type="scientific">Candidatus Lumbricidiphila eiseniae</name>
    <dbReference type="NCBI Taxonomy" id="1969409"/>
    <lineage>
        <taxon>Bacteria</taxon>
        <taxon>Bacillati</taxon>
        <taxon>Actinomycetota</taxon>
        <taxon>Actinomycetes</taxon>
        <taxon>Micrococcales</taxon>
        <taxon>Microbacteriaceae</taxon>
        <taxon>Candidatus Lumbricidiphila</taxon>
    </lineage>
</organism>
<reference evidence="3" key="1">
    <citation type="submission" date="2017-03" db="EMBL/GenBank/DDBJ databases">
        <authorList>
            <person name="Lund M.B."/>
        </authorList>
    </citation>
    <scope>NUCLEOTIDE SEQUENCE [LARGE SCALE GENOMIC DNA]</scope>
</reference>
<sequence length="70" mass="7583">MRSEPDFTGFPPVSPPVSTSVRSKPGSVGMCANTREQSTSEPGTHLRIWGPGKTRDGAIRTVSVWIRTNI</sequence>
<proteinExistence type="predicted"/>
<feature type="region of interest" description="Disordered" evidence="1">
    <location>
        <begin position="1"/>
        <end position="52"/>
    </location>
</feature>
<gene>
    <name evidence="2" type="ORF">B5766_12075</name>
</gene>